<proteinExistence type="predicted"/>
<sequence>MPYSGVYRSLTEPECHQQRDYPVSRCGEFPGRRGLVARPLIVQRFDLTATNNRLPALEQKHAVCVSWFGNILSWLIGGSKHTF</sequence>
<protein>
    <submittedName>
        <fullName evidence="1">Uncharacterized protein</fullName>
    </submittedName>
</protein>
<organism evidence="1 2">
    <name type="scientific">Elysia crispata</name>
    <name type="common">lettuce slug</name>
    <dbReference type="NCBI Taxonomy" id="231223"/>
    <lineage>
        <taxon>Eukaryota</taxon>
        <taxon>Metazoa</taxon>
        <taxon>Spiralia</taxon>
        <taxon>Lophotrochozoa</taxon>
        <taxon>Mollusca</taxon>
        <taxon>Gastropoda</taxon>
        <taxon>Heterobranchia</taxon>
        <taxon>Euthyneura</taxon>
        <taxon>Panpulmonata</taxon>
        <taxon>Sacoglossa</taxon>
        <taxon>Placobranchoidea</taxon>
        <taxon>Plakobranchidae</taxon>
        <taxon>Elysia</taxon>
    </lineage>
</organism>
<comment type="caution">
    <text evidence="1">The sequence shown here is derived from an EMBL/GenBank/DDBJ whole genome shotgun (WGS) entry which is preliminary data.</text>
</comment>
<evidence type="ECO:0000313" key="2">
    <source>
        <dbReference type="Proteomes" id="UP001283361"/>
    </source>
</evidence>
<evidence type="ECO:0000313" key="1">
    <source>
        <dbReference type="EMBL" id="KAK3761701.1"/>
    </source>
</evidence>
<dbReference type="AlphaFoldDB" id="A0AAE1D8Y9"/>
<reference evidence="1" key="1">
    <citation type="journal article" date="2023" name="G3 (Bethesda)">
        <title>A reference genome for the long-term kleptoplast-retaining sea slug Elysia crispata morphotype clarki.</title>
        <authorList>
            <person name="Eastman K.E."/>
            <person name="Pendleton A.L."/>
            <person name="Shaikh M.A."/>
            <person name="Suttiyut T."/>
            <person name="Ogas R."/>
            <person name="Tomko P."/>
            <person name="Gavelis G."/>
            <person name="Widhalm J.R."/>
            <person name="Wisecaver J.H."/>
        </authorList>
    </citation>
    <scope>NUCLEOTIDE SEQUENCE</scope>
    <source>
        <strain evidence="1">ECLA1</strain>
    </source>
</reference>
<name>A0AAE1D8Y9_9GAST</name>
<dbReference type="EMBL" id="JAWDGP010004851">
    <property type="protein sequence ID" value="KAK3761701.1"/>
    <property type="molecule type" value="Genomic_DNA"/>
</dbReference>
<keyword evidence="2" id="KW-1185">Reference proteome</keyword>
<gene>
    <name evidence="1" type="ORF">RRG08_016133</name>
</gene>
<dbReference type="Proteomes" id="UP001283361">
    <property type="component" value="Unassembled WGS sequence"/>
</dbReference>
<accession>A0AAE1D8Y9</accession>